<evidence type="ECO:0000313" key="1">
    <source>
        <dbReference type="EMBL" id="GLJ76519.1"/>
    </source>
</evidence>
<keyword evidence="2" id="KW-1185">Reference proteome</keyword>
<name>A0A9W6H9R5_9MICO</name>
<reference evidence="1" key="2">
    <citation type="submission" date="2023-01" db="EMBL/GenBank/DDBJ databases">
        <authorList>
            <person name="Sun Q."/>
            <person name="Evtushenko L."/>
        </authorList>
    </citation>
    <scope>NUCLEOTIDE SEQUENCE</scope>
    <source>
        <strain evidence="1">VKM Ac-1401</strain>
    </source>
</reference>
<dbReference type="EMBL" id="BSEN01000009">
    <property type="protein sequence ID" value="GLJ76519.1"/>
    <property type="molecule type" value="Genomic_DNA"/>
</dbReference>
<comment type="caution">
    <text evidence="1">The sequence shown here is derived from an EMBL/GenBank/DDBJ whole genome shotgun (WGS) entry which is preliminary data.</text>
</comment>
<dbReference type="Proteomes" id="UP001142372">
    <property type="component" value="Unassembled WGS sequence"/>
</dbReference>
<reference evidence="1" key="1">
    <citation type="journal article" date="2014" name="Int. J. Syst. Evol. Microbiol.">
        <title>Complete genome sequence of Corynebacterium casei LMG S-19264T (=DSM 44701T), isolated from a smear-ripened cheese.</title>
        <authorList>
            <consortium name="US DOE Joint Genome Institute (JGI-PGF)"/>
            <person name="Walter F."/>
            <person name="Albersmeier A."/>
            <person name="Kalinowski J."/>
            <person name="Ruckert C."/>
        </authorList>
    </citation>
    <scope>NUCLEOTIDE SEQUENCE</scope>
    <source>
        <strain evidence="1">VKM Ac-1401</strain>
    </source>
</reference>
<accession>A0A9W6H9R5</accession>
<sequence>MLSCSRSSFLPFRHKDRERAKAAQCPQGVVAKRRERSEWNLQKAIGGNVADGARYDRLPDRKENLGEQLAGGVPSSK</sequence>
<protein>
    <submittedName>
        <fullName evidence="1">Uncharacterized protein</fullName>
    </submittedName>
</protein>
<organism evidence="1 2">
    <name type="scientific">Leifsonia poae</name>
    <dbReference type="NCBI Taxonomy" id="110933"/>
    <lineage>
        <taxon>Bacteria</taxon>
        <taxon>Bacillati</taxon>
        <taxon>Actinomycetota</taxon>
        <taxon>Actinomycetes</taxon>
        <taxon>Micrococcales</taxon>
        <taxon>Microbacteriaceae</taxon>
        <taxon>Leifsonia</taxon>
    </lineage>
</organism>
<dbReference type="AlphaFoldDB" id="A0A9W6H9R5"/>
<gene>
    <name evidence="1" type="ORF">GCM10017584_20930</name>
</gene>
<evidence type="ECO:0000313" key="2">
    <source>
        <dbReference type="Proteomes" id="UP001142372"/>
    </source>
</evidence>
<proteinExistence type="predicted"/>